<dbReference type="InterPro" id="IPR006095">
    <property type="entry name" value="Glu/Leu/Phe/Val/Trp_DH"/>
</dbReference>
<dbReference type="InterPro" id="IPR036291">
    <property type="entry name" value="NAD(P)-bd_dom_sf"/>
</dbReference>
<keyword evidence="2 3" id="KW-0560">Oxidoreductase</keyword>
<dbReference type="InterPro" id="IPR006096">
    <property type="entry name" value="Glu/Leu/Phe/Val/Trp_DH_C"/>
</dbReference>
<reference evidence="6 7" key="1">
    <citation type="submission" date="2024-09" db="EMBL/GenBank/DDBJ databases">
        <title>Laminarin stimulates single cell rates of sulfate reduction while oxygen inhibits transcriptomic activity in coastal marine sediment.</title>
        <authorList>
            <person name="Lindsay M."/>
            <person name="Orcutt B."/>
            <person name="Emerson D."/>
            <person name="Stepanauskas R."/>
            <person name="D'Angelo T."/>
        </authorList>
    </citation>
    <scope>NUCLEOTIDE SEQUENCE [LARGE SCALE GENOMIC DNA]</scope>
    <source>
        <strain evidence="6">SAG AM-311-K15</strain>
    </source>
</reference>
<evidence type="ECO:0000256" key="3">
    <source>
        <dbReference type="PIRNR" id="PIRNR000185"/>
    </source>
</evidence>
<protein>
    <recommendedName>
        <fullName evidence="3">Glutamate dehydrogenase</fullName>
    </recommendedName>
</protein>
<dbReference type="Gene3D" id="3.40.50.10860">
    <property type="entry name" value="Leucine Dehydrogenase, chain A, domain 1"/>
    <property type="match status" value="1"/>
</dbReference>
<dbReference type="Pfam" id="PF02812">
    <property type="entry name" value="ELFV_dehydrog_N"/>
    <property type="match status" value="1"/>
</dbReference>
<comment type="similarity">
    <text evidence="1 3 4">Belongs to the Glu/Leu/Phe/Val dehydrogenases family.</text>
</comment>
<evidence type="ECO:0000259" key="5">
    <source>
        <dbReference type="SMART" id="SM00839"/>
    </source>
</evidence>
<keyword evidence="7" id="KW-1185">Reference proteome</keyword>
<dbReference type="PIRSF" id="PIRSF000185">
    <property type="entry name" value="Glu_DH"/>
    <property type="match status" value="1"/>
</dbReference>
<dbReference type="InterPro" id="IPR033524">
    <property type="entry name" value="Glu/Leu/Phe/Val_DH_AS"/>
</dbReference>
<name>A0ABV6YYM3_UNCC1</name>
<evidence type="ECO:0000256" key="4">
    <source>
        <dbReference type="RuleBase" id="RU004417"/>
    </source>
</evidence>
<dbReference type="PANTHER" id="PTHR11606">
    <property type="entry name" value="GLUTAMATE DEHYDROGENASE"/>
    <property type="match status" value="1"/>
</dbReference>
<gene>
    <name evidence="6" type="ORF">ACFL27_13980</name>
</gene>
<dbReference type="Gene3D" id="3.40.50.720">
    <property type="entry name" value="NAD(P)-binding Rossmann-like Domain"/>
    <property type="match status" value="1"/>
</dbReference>
<dbReference type="EMBL" id="JBHPBY010000175">
    <property type="protein sequence ID" value="MFC1851301.1"/>
    <property type="molecule type" value="Genomic_DNA"/>
</dbReference>
<dbReference type="SUPFAM" id="SSF51735">
    <property type="entry name" value="NAD(P)-binding Rossmann-fold domains"/>
    <property type="match status" value="1"/>
</dbReference>
<dbReference type="SUPFAM" id="SSF53223">
    <property type="entry name" value="Aminoacid dehydrogenase-like, N-terminal domain"/>
    <property type="match status" value="1"/>
</dbReference>
<proteinExistence type="inferred from homology"/>
<dbReference type="PANTHER" id="PTHR11606:SF13">
    <property type="entry name" value="GLUTAMATE DEHYDROGENASE 1, MITOCHONDRIAL"/>
    <property type="match status" value="1"/>
</dbReference>
<evidence type="ECO:0000256" key="2">
    <source>
        <dbReference type="ARBA" id="ARBA00023002"/>
    </source>
</evidence>
<evidence type="ECO:0000313" key="7">
    <source>
        <dbReference type="Proteomes" id="UP001594351"/>
    </source>
</evidence>
<evidence type="ECO:0000313" key="6">
    <source>
        <dbReference type="EMBL" id="MFC1851301.1"/>
    </source>
</evidence>
<evidence type="ECO:0000256" key="1">
    <source>
        <dbReference type="ARBA" id="ARBA00006382"/>
    </source>
</evidence>
<dbReference type="PRINTS" id="PR00082">
    <property type="entry name" value="GLFDHDRGNASE"/>
</dbReference>
<dbReference type="InterPro" id="IPR006097">
    <property type="entry name" value="Glu/Leu/Phe/Val/Trp_DH_dimer"/>
</dbReference>
<dbReference type="PROSITE" id="PS00074">
    <property type="entry name" value="GLFV_DEHYDROGENASE"/>
    <property type="match status" value="1"/>
</dbReference>
<dbReference type="Proteomes" id="UP001594351">
    <property type="component" value="Unassembled WGS sequence"/>
</dbReference>
<dbReference type="Pfam" id="PF00208">
    <property type="entry name" value="ELFV_dehydrog"/>
    <property type="match status" value="1"/>
</dbReference>
<dbReference type="GO" id="GO:0016491">
    <property type="term" value="F:oxidoreductase activity"/>
    <property type="evidence" value="ECO:0007669"/>
    <property type="project" value="UniProtKB-KW"/>
</dbReference>
<dbReference type="InterPro" id="IPR014362">
    <property type="entry name" value="Glu_DH"/>
</dbReference>
<dbReference type="InterPro" id="IPR046346">
    <property type="entry name" value="Aminoacid_DH-like_N_sf"/>
</dbReference>
<sequence>MLWQNDKTRILCTVTHNSDLMGYVALDSSIRDRSTGGLRMHPEISAEEIRILAHNMTLKFGFLGLPQGGAKAGVLGDPEAPRAERRQQLVAFARAIRPLLQKRFFFPHADMGTDNEDIRYMLHQVGLRVMPRELRCTQSGYYTAVSVYVSICQATRHIGRTLAGLKVALEGFGKVGIPLASLLAANGALIVAVSTSRGALYNPQGFKLDNLLKCVAETGSNFVHHFPDGDRIDRAALLELPVDILCPCANYHSIKAHNAPHIQASIICAGANVPLTPDAEHILLEKNVLCLPDFVTNCGGVLGGTMEFASVQKDKIVKFMELHLGARISAILETADKQGRTPHDIALSLAREKFAQIHYYAQHQKPSDKLFQFCLNLYRRGIVPGSLVAPYALPYFERSLA</sequence>
<organism evidence="6 7">
    <name type="scientific">candidate division CSSED10-310 bacterium</name>
    <dbReference type="NCBI Taxonomy" id="2855610"/>
    <lineage>
        <taxon>Bacteria</taxon>
        <taxon>Bacteria division CSSED10-310</taxon>
    </lineage>
</organism>
<feature type="domain" description="Glutamate/phenylalanine/leucine/valine/L-tryptophan dehydrogenase C-terminal" evidence="5">
    <location>
        <begin position="140"/>
        <end position="362"/>
    </location>
</feature>
<accession>A0ABV6YYM3</accession>
<comment type="caution">
    <text evidence="6">The sequence shown here is derived from an EMBL/GenBank/DDBJ whole genome shotgun (WGS) entry which is preliminary data.</text>
</comment>
<dbReference type="SMART" id="SM00839">
    <property type="entry name" value="ELFV_dehydrog"/>
    <property type="match status" value="1"/>
</dbReference>